<evidence type="ECO:0000313" key="2">
    <source>
        <dbReference type="Proteomes" id="UP000757435"/>
    </source>
</evidence>
<dbReference type="EMBL" id="JAHHHD010000012">
    <property type="protein sequence ID" value="MBW4659447.1"/>
    <property type="molecule type" value="Genomic_DNA"/>
</dbReference>
<comment type="caution">
    <text evidence="1">The sequence shown here is derived from an EMBL/GenBank/DDBJ whole genome shotgun (WGS) entry which is preliminary data.</text>
</comment>
<accession>A0A951QAV5</accession>
<name>A0A951QAV5_9CYAN</name>
<organism evidence="1 2">
    <name type="scientific">Drouetiella hepatica Uher 2000/2452</name>
    <dbReference type="NCBI Taxonomy" id="904376"/>
    <lineage>
        <taxon>Bacteria</taxon>
        <taxon>Bacillati</taxon>
        <taxon>Cyanobacteriota</taxon>
        <taxon>Cyanophyceae</taxon>
        <taxon>Oculatellales</taxon>
        <taxon>Oculatellaceae</taxon>
        <taxon>Drouetiella</taxon>
    </lineage>
</organism>
<dbReference type="Proteomes" id="UP000757435">
    <property type="component" value="Unassembled WGS sequence"/>
</dbReference>
<protein>
    <submittedName>
        <fullName evidence="1">Recombinase family protein</fullName>
    </submittedName>
</protein>
<evidence type="ECO:0000313" key="1">
    <source>
        <dbReference type="EMBL" id="MBW4659447.1"/>
    </source>
</evidence>
<dbReference type="SUPFAM" id="SSF52540">
    <property type="entry name" value="P-loop containing nucleoside triphosphate hydrolases"/>
    <property type="match status" value="1"/>
</dbReference>
<gene>
    <name evidence="1" type="ORF">KME15_12290</name>
</gene>
<dbReference type="InterPro" id="IPR027417">
    <property type="entry name" value="P-loop_NTPase"/>
</dbReference>
<reference evidence="1" key="2">
    <citation type="journal article" date="2022" name="Microbiol. Resour. Announc.">
        <title>Metagenome Sequencing to Explore Phylogenomics of Terrestrial Cyanobacteria.</title>
        <authorList>
            <person name="Ward R.D."/>
            <person name="Stajich J.E."/>
            <person name="Johansen J.R."/>
            <person name="Huntemann M."/>
            <person name="Clum A."/>
            <person name="Foster B."/>
            <person name="Foster B."/>
            <person name="Roux S."/>
            <person name="Palaniappan K."/>
            <person name="Varghese N."/>
            <person name="Mukherjee S."/>
            <person name="Reddy T.B.K."/>
            <person name="Daum C."/>
            <person name="Copeland A."/>
            <person name="Chen I.A."/>
            <person name="Ivanova N.N."/>
            <person name="Kyrpides N.C."/>
            <person name="Shapiro N."/>
            <person name="Eloe-Fadrosh E.A."/>
            <person name="Pietrasiak N."/>
        </authorList>
    </citation>
    <scope>NUCLEOTIDE SEQUENCE</scope>
    <source>
        <strain evidence="1">UHER 2000/2452</strain>
    </source>
</reference>
<reference evidence="1" key="1">
    <citation type="submission" date="2021-05" db="EMBL/GenBank/DDBJ databases">
        <authorList>
            <person name="Pietrasiak N."/>
            <person name="Ward R."/>
            <person name="Stajich J.E."/>
            <person name="Kurbessoian T."/>
        </authorList>
    </citation>
    <scope>NUCLEOTIDE SEQUENCE</scope>
    <source>
        <strain evidence="1">UHER 2000/2452</strain>
    </source>
</reference>
<dbReference type="AlphaFoldDB" id="A0A951QAV5"/>
<sequence length="732" mass="82774">MSFDSVWITGSTRSGKTTRLIEQFCVWSDIRRVEGQPQARHQIPPSILIFAAIGDNRLDLTNRITAATDGRHICDSATPLGFFQDEVRLFYPLLAEKLAEALQVRSQFPVRLRPETEQELATRLWRSLLLSGRLRQEGVSDYFMVRRTLDLLQLCAVSGTPHEEISLLLKQGIPEQEGSPELWDAMGEALQHWWEWCLERGLLTYGILTELYWRYLLPHPVYQKHLKQRYRAVLADDLDEYPAIARSLFEFFLDENIPCAFTYNPDGAIRLGLGADPLYLAGLRDRCTHLETLAQTPGESLGVTWGGLVTAWIQEPMLLPQLPSTIQTLQTLSRAELLRQTAELIANGIETGQVRPEDVAIIAPGMDAIARYTLREILSRRNIAVRSLNDQQPLASSPIIRALLTLLAWVYPGLGRLVDRESVAAMLVLLSQAAGDREMGRWGDGWDKELPESTPRLSVVPRIDPVRAGLLIDHCFVPDPQLPQLLPVSAFPRWDRLGYQATQAYEEITQWLETQRSQQQQHLLSSPIVLLDRAIQRFLYGGSHLPYDQLAALRELMETTQHYWEVETRLMQASGQSQHGSAQRSDQTDRSIAESVGQFIQLLRDGTITADPYPVRPMGDANHVTLATIYQYRSDRHAHRWQFWLDAGSPFWLTGGGALFGAPLFLRHRLGRLWTPEDTLAMDQQRLQRQVLDLLHRTGDRVYLCHSDLATGGQEQAGSLLSLVNAAVAVNS</sequence>
<proteinExistence type="predicted"/>